<accession>A0A8J8K6Q0</accession>
<reference evidence="2" key="1">
    <citation type="submission" date="2020-05" db="EMBL/GenBank/DDBJ databases">
        <title>Genomic Encyclopedia of Type Strains, Phase IV (KMG-V): Genome sequencing to study the core and pangenomes of soil and plant-associated prokaryotes.</title>
        <authorList>
            <person name="Whitman W."/>
        </authorList>
    </citation>
    <scope>NUCLEOTIDE SEQUENCE</scope>
    <source>
        <strain evidence="2">16F</strain>
    </source>
</reference>
<organism evidence="2 3">
    <name type="scientific">Frigoriflavimonas asaccharolytica</name>
    <dbReference type="NCBI Taxonomy" id="2735899"/>
    <lineage>
        <taxon>Bacteria</taxon>
        <taxon>Pseudomonadati</taxon>
        <taxon>Bacteroidota</taxon>
        <taxon>Flavobacteriia</taxon>
        <taxon>Flavobacteriales</taxon>
        <taxon>Weeksellaceae</taxon>
        <taxon>Frigoriflavimonas</taxon>
    </lineage>
</organism>
<dbReference type="PANTHER" id="PTHR39434:SF1">
    <property type="entry name" value="VOC DOMAIN-CONTAINING PROTEIN"/>
    <property type="match status" value="1"/>
</dbReference>
<comment type="caution">
    <text evidence="2">The sequence shown here is derived from an EMBL/GenBank/DDBJ whole genome shotgun (WGS) entry which is preliminary data.</text>
</comment>
<dbReference type="RefSeq" id="WP_173780527.1">
    <property type="nucleotide sequence ID" value="NZ_JABSNO010000036.1"/>
</dbReference>
<gene>
    <name evidence="2" type="ORF">HNQ03_003085</name>
</gene>
<dbReference type="InterPro" id="IPR037523">
    <property type="entry name" value="VOC_core"/>
</dbReference>
<dbReference type="Proteomes" id="UP000610746">
    <property type="component" value="Unassembled WGS sequence"/>
</dbReference>
<name>A0A8J8K6Q0_9FLAO</name>
<keyword evidence="3" id="KW-1185">Reference proteome</keyword>
<dbReference type="Pfam" id="PF00903">
    <property type="entry name" value="Glyoxalase"/>
    <property type="match status" value="1"/>
</dbReference>
<dbReference type="InterPro" id="IPR004360">
    <property type="entry name" value="Glyas_Fos-R_dOase_dom"/>
</dbReference>
<evidence type="ECO:0000313" key="3">
    <source>
        <dbReference type="Proteomes" id="UP000610746"/>
    </source>
</evidence>
<evidence type="ECO:0000259" key="1">
    <source>
        <dbReference type="PROSITE" id="PS51819"/>
    </source>
</evidence>
<dbReference type="PROSITE" id="PS51819">
    <property type="entry name" value="VOC"/>
    <property type="match status" value="1"/>
</dbReference>
<dbReference type="Gene3D" id="3.10.180.10">
    <property type="entry name" value="2,3-Dihydroxybiphenyl 1,2-Dioxygenase, domain 1"/>
    <property type="match status" value="1"/>
</dbReference>
<dbReference type="AlphaFoldDB" id="A0A8J8K6Q0"/>
<proteinExistence type="predicted"/>
<dbReference type="InterPro" id="IPR029068">
    <property type="entry name" value="Glyas_Bleomycin-R_OHBP_Dase"/>
</dbReference>
<evidence type="ECO:0000313" key="2">
    <source>
        <dbReference type="EMBL" id="NRS93990.1"/>
    </source>
</evidence>
<feature type="domain" description="VOC" evidence="1">
    <location>
        <begin position="2"/>
        <end position="128"/>
    </location>
</feature>
<protein>
    <recommendedName>
        <fullName evidence="1">VOC domain-containing protein</fullName>
    </recommendedName>
</protein>
<sequence>MNPFHYAFKVKDISSTRQFYVDILGCEEGRSTENWLDFNFFGHQLSAHISNDFPKLDFCGKVDGIEVPIPHFGCLLEKSEFQKIQQKLEAANIEFIVKPQLRYEGKPGEQMTMFVFDLSGNPLEFKYFSDESEVFAL</sequence>
<dbReference type="PANTHER" id="PTHR39434">
    <property type="match status" value="1"/>
</dbReference>
<dbReference type="EMBL" id="JABSNO010000036">
    <property type="protein sequence ID" value="NRS93990.1"/>
    <property type="molecule type" value="Genomic_DNA"/>
</dbReference>
<dbReference type="SUPFAM" id="SSF54593">
    <property type="entry name" value="Glyoxalase/Bleomycin resistance protein/Dihydroxybiphenyl dioxygenase"/>
    <property type="match status" value="1"/>
</dbReference>